<name>A0A1F8GG70_9BACT</name>
<dbReference type="AlphaFoldDB" id="A0A1F8GG70"/>
<dbReference type="Proteomes" id="UP000178911">
    <property type="component" value="Unassembled WGS sequence"/>
</dbReference>
<comment type="caution">
    <text evidence="1">The sequence shown here is derived from an EMBL/GenBank/DDBJ whole genome shotgun (WGS) entry which is preliminary data.</text>
</comment>
<accession>A0A1F8GG70</accession>
<dbReference type="EMBL" id="MGKJ01000012">
    <property type="protein sequence ID" value="OGN24395.1"/>
    <property type="molecule type" value="Genomic_DNA"/>
</dbReference>
<evidence type="ECO:0000313" key="1">
    <source>
        <dbReference type="EMBL" id="OGN24395.1"/>
    </source>
</evidence>
<organism evidence="1 2">
    <name type="scientific">Candidatus Yanofskybacteria bacterium RIFCSPLOWO2_01_FULL_43_22</name>
    <dbReference type="NCBI Taxonomy" id="1802695"/>
    <lineage>
        <taxon>Bacteria</taxon>
        <taxon>Candidatus Yanofskyibacteriota</taxon>
    </lineage>
</organism>
<evidence type="ECO:0000313" key="2">
    <source>
        <dbReference type="Proteomes" id="UP000178911"/>
    </source>
</evidence>
<evidence type="ECO:0008006" key="3">
    <source>
        <dbReference type="Google" id="ProtNLM"/>
    </source>
</evidence>
<protein>
    <recommendedName>
        <fullName evidence="3">DUF218 domain-containing protein</fullName>
    </recommendedName>
</protein>
<proteinExistence type="predicted"/>
<gene>
    <name evidence="1" type="ORF">A3A13_01615</name>
</gene>
<sequence>MFKRLWECLTVWSVPPTSLRGAQAILAHAAGENSPSDPGIVNEFLAGLIRQLYQELKVPVIIQGELKSCLSDVPLTAVSPRQEETTPNYINTFDIALWQKAECDKLGAKHVVLVSFYPHYWRAMKATEKVGLTVLVPPGLKEMYDPNNSQKWARYKWVNRLYELFLARPYFLLKGWV</sequence>
<reference evidence="1 2" key="1">
    <citation type="journal article" date="2016" name="Nat. Commun.">
        <title>Thousands of microbial genomes shed light on interconnected biogeochemical processes in an aquifer system.</title>
        <authorList>
            <person name="Anantharaman K."/>
            <person name="Brown C.T."/>
            <person name="Hug L.A."/>
            <person name="Sharon I."/>
            <person name="Castelle C.J."/>
            <person name="Probst A.J."/>
            <person name="Thomas B.C."/>
            <person name="Singh A."/>
            <person name="Wilkins M.J."/>
            <person name="Karaoz U."/>
            <person name="Brodie E.L."/>
            <person name="Williams K.H."/>
            <person name="Hubbard S.S."/>
            <person name="Banfield J.F."/>
        </authorList>
    </citation>
    <scope>NUCLEOTIDE SEQUENCE [LARGE SCALE GENOMIC DNA]</scope>
</reference>